<dbReference type="InterPro" id="IPR027417">
    <property type="entry name" value="P-loop_NTPase"/>
</dbReference>
<evidence type="ECO:0000256" key="5">
    <source>
        <dbReference type="ARBA" id="ARBA00022747"/>
    </source>
</evidence>
<dbReference type="KEGG" id="tcx:Tcr_0334"/>
<dbReference type="SMART" id="SM00487">
    <property type="entry name" value="DEXDc"/>
    <property type="match status" value="1"/>
</dbReference>
<dbReference type="GO" id="GO:0003677">
    <property type="term" value="F:DNA binding"/>
    <property type="evidence" value="ECO:0007669"/>
    <property type="project" value="UniProtKB-KW"/>
</dbReference>
<keyword evidence="5 10" id="KW-0680">Restriction system</keyword>
<dbReference type="GO" id="GO:0005524">
    <property type="term" value="F:ATP binding"/>
    <property type="evidence" value="ECO:0007669"/>
    <property type="project" value="UniProtKB-KW"/>
</dbReference>
<keyword evidence="4 10" id="KW-0547">Nucleotide-binding</keyword>
<dbReference type="EMBL" id="CP000109">
    <property type="protein sequence ID" value="ABB40930.1"/>
    <property type="molecule type" value="Genomic_DNA"/>
</dbReference>
<dbReference type="InterPro" id="IPR007409">
    <property type="entry name" value="Restrct_endonuc_type1_HsdR_N"/>
</dbReference>
<name>Q31IU3_HYDCU</name>
<evidence type="ECO:0000256" key="4">
    <source>
        <dbReference type="ARBA" id="ARBA00022741"/>
    </source>
</evidence>
<evidence type="ECO:0000256" key="3">
    <source>
        <dbReference type="ARBA" id="ARBA00022722"/>
    </source>
</evidence>
<evidence type="ECO:0000256" key="7">
    <source>
        <dbReference type="ARBA" id="ARBA00022801"/>
    </source>
</evidence>
<feature type="domain" description="Helicase ATP-binding" evidence="11">
    <location>
        <begin position="284"/>
        <end position="446"/>
    </location>
</feature>
<dbReference type="CDD" id="cd22332">
    <property type="entry name" value="HsdR_N"/>
    <property type="match status" value="1"/>
</dbReference>
<gene>
    <name evidence="12" type="ordered locus">Tcr_0334</name>
</gene>
<comment type="subunit">
    <text evidence="10">The type I restriction/modification system is composed of three polypeptides R, M and S.</text>
</comment>
<dbReference type="Pfam" id="PF18766">
    <property type="entry name" value="SWI2_SNF2"/>
    <property type="match status" value="1"/>
</dbReference>
<dbReference type="Gene3D" id="3.90.1570.50">
    <property type="match status" value="1"/>
</dbReference>
<dbReference type="Pfam" id="PF04313">
    <property type="entry name" value="HSDR_N"/>
    <property type="match status" value="1"/>
</dbReference>
<protein>
    <recommendedName>
        <fullName evidence="10">Type I restriction enzyme endonuclease subunit</fullName>
        <shortName evidence="10">R protein</shortName>
        <ecNumber evidence="10">3.1.21.3</ecNumber>
    </recommendedName>
</protein>
<dbReference type="Gene3D" id="3.40.50.300">
    <property type="entry name" value="P-loop containing nucleotide triphosphate hydrolases"/>
    <property type="match status" value="2"/>
</dbReference>
<evidence type="ECO:0000256" key="6">
    <source>
        <dbReference type="ARBA" id="ARBA00022759"/>
    </source>
</evidence>
<dbReference type="PANTHER" id="PTHR30195">
    <property type="entry name" value="TYPE I SITE-SPECIFIC DEOXYRIBONUCLEASE PROTEIN SUBUNIT M AND R"/>
    <property type="match status" value="1"/>
</dbReference>
<dbReference type="SUPFAM" id="SSF52540">
    <property type="entry name" value="P-loop containing nucleoside triphosphate hydrolases"/>
    <property type="match status" value="1"/>
</dbReference>
<organism evidence="12">
    <name type="scientific">Hydrogenovibrio crunogenus (strain DSM 25203 / XCL-2)</name>
    <name type="common">Thiomicrospira crunogena</name>
    <dbReference type="NCBI Taxonomy" id="317025"/>
    <lineage>
        <taxon>Bacteria</taxon>
        <taxon>Pseudomonadati</taxon>
        <taxon>Pseudomonadota</taxon>
        <taxon>Gammaproteobacteria</taxon>
        <taxon>Thiotrichales</taxon>
        <taxon>Piscirickettsiaceae</taxon>
        <taxon>Hydrogenovibrio</taxon>
    </lineage>
</organism>
<sequence length="1075" mass="123450">MNTMTEDTLVQQTTASYLVDTLKWDESINGMYEKLGKEGSLGRESEKEMVLTRYLGEALMRLNPGFPMEAYQDAIRQIIEVNLSLSLLGINQDKDKLYKSRVQVSFKNEKGERKQKSLKIFDFDNPDNNHFLVVRELWVQGDIYRRRADLVGFVNGIPLVFMEVKNLHKEVKAAYEQNFKDYLDTVPHLFHHNAFVILGNGVDAKIGSVSSKFEHFNDWKRLHEEEPGVVNMETLLKGVCNKANLLDLFENYTIFDDSSGKLIKIVARNHQFLGVNRAVDAVKNRESLAGKLGVFWHTQGSGKSYSIVFFAKKVHRKLGGNYTFMVLTDREDLDSQIYKTFAGIGLVDNDKDPCRASSGKHLDELLGQHKSYVFSLIQKFNDQNMTGSDRDDIIVITDEAHRTQYGSLSLNMRNALPNASFIGFTGTPLLKDDEITRRVFGDYVSTYDFQRAVEDNATVPLYYDARGDKLVFINDAGEESKVADPKGINEKIAEKLEELEIDDVDVAQRLERELKRDYHILTSSSRLEQIAKDFVEHYSEGWESGKAMFVCIDKVTSVRMHQLIDKYWQERITYLQKQIDGVAYDEQETIFRERQLSWMRETQMAVVVSEEQGEVEKFKKWDLDILPHRKLIKEGFIGSDGKRIDLEQAFKKDEHPFRVAIVCAMWLTGFDVPTLSTLYLDKPLKAHTLMQAIARANRVAEGKNNGLIVDYCGILKNLRKALADFGGATDEGRTDGGEHDPARPQEELLVDLAESIDLVKSFLKDRYVELSSITESEGFARNASIVAAKEVINENDQTRKQYEVTAREVFKKFKACINIRPEINDYRSDRDAINIIYQSLQDDREKADISHIIKELHLIVDESIDVTMSGSEDSHLYDISKIDFEKLKQEFARSDKKQTVVANLKDAIAQKLADMLKQNPSRTDFQKRYEEIVDEYNNEKDRVTIEKTFEALMILEGELTEEQERAVRENLDEESLVVFDLLSKPDLTPKDIKLIKAVAVELLGKLKAEKLKVDNWREKQATRDAVKQTIYDFLYDERTGLPESYEVDEIETVTENLFTHVYRVYPAVPSPVYAY</sequence>
<dbReference type="InterPro" id="IPR051268">
    <property type="entry name" value="Type-I_R_enzyme_R_subunit"/>
</dbReference>
<dbReference type="GO" id="GO:0009035">
    <property type="term" value="F:type I site-specific deoxyribonuclease activity"/>
    <property type="evidence" value="ECO:0007669"/>
    <property type="project" value="UniProtKB-EC"/>
</dbReference>
<dbReference type="STRING" id="317025.Tcr_0334"/>
<dbReference type="GO" id="GO:0009307">
    <property type="term" value="P:DNA restriction-modification system"/>
    <property type="evidence" value="ECO:0007669"/>
    <property type="project" value="UniProtKB-KW"/>
</dbReference>
<keyword evidence="3" id="KW-0540">Nuclease</keyword>
<comment type="function">
    <text evidence="10">Subunit R is required for both nuclease and ATPase activities, but not for modification.</text>
</comment>
<evidence type="ECO:0000256" key="8">
    <source>
        <dbReference type="ARBA" id="ARBA00022840"/>
    </source>
</evidence>
<dbReference type="PROSITE" id="PS51192">
    <property type="entry name" value="HELICASE_ATP_BIND_1"/>
    <property type="match status" value="1"/>
</dbReference>
<keyword evidence="8 10" id="KW-0067">ATP-binding</keyword>
<evidence type="ECO:0000256" key="2">
    <source>
        <dbReference type="ARBA" id="ARBA00008598"/>
    </source>
</evidence>
<keyword evidence="7 10" id="KW-0378">Hydrolase</keyword>
<dbReference type="eggNOG" id="COG0610">
    <property type="taxonomic scope" value="Bacteria"/>
</dbReference>
<comment type="catalytic activity">
    <reaction evidence="1 10">
        <text>Endonucleolytic cleavage of DNA to give random double-stranded fragments with terminal 5'-phosphates, ATP is simultaneously hydrolyzed.</text>
        <dbReference type="EC" id="3.1.21.3"/>
    </reaction>
</comment>
<dbReference type="CDD" id="cd18800">
    <property type="entry name" value="SF2_C_EcoR124I-like"/>
    <property type="match status" value="1"/>
</dbReference>
<dbReference type="NCBIfam" id="TIGR00348">
    <property type="entry name" value="hsdR"/>
    <property type="match status" value="1"/>
</dbReference>
<dbReference type="EC" id="3.1.21.3" evidence="10"/>
<dbReference type="Pfam" id="PF22679">
    <property type="entry name" value="T1R_D3-like"/>
    <property type="match status" value="1"/>
</dbReference>
<dbReference type="InterPro" id="IPR040980">
    <property type="entry name" value="SWI2_SNF2"/>
</dbReference>
<dbReference type="PANTHER" id="PTHR30195:SF15">
    <property type="entry name" value="TYPE I RESTRICTION ENZYME HINDI ENDONUCLEASE SUBUNIT"/>
    <property type="match status" value="1"/>
</dbReference>
<evidence type="ECO:0000256" key="1">
    <source>
        <dbReference type="ARBA" id="ARBA00000851"/>
    </source>
</evidence>
<reference evidence="12" key="1">
    <citation type="submission" date="2006-07" db="EMBL/GenBank/DDBJ databases">
        <title>Complete sequence of Thiomicrospira crunogena XCL-2.</title>
        <authorList>
            <consortium name="US DOE Joint Genome Institute"/>
            <person name="Copeland A."/>
            <person name="Lucas S."/>
            <person name="Lapidus A."/>
            <person name="Barry K."/>
            <person name="Detter J.C."/>
            <person name="Glavina del Rio T."/>
            <person name="Hammon N."/>
            <person name="Israni S."/>
            <person name="Dalin E."/>
            <person name="Tice H."/>
            <person name="Pitluck S."/>
            <person name="Chain P."/>
            <person name="Malfatti S."/>
            <person name="Shin M."/>
            <person name="Vergez L."/>
            <person name="Schmutz J."/>
            <person name="Larimer F."/>
            <person name="Land M."/>
            <person name="Hauser L."/>
            <person name="Kyrpides N."/>
            <person name="Lykidis A."/>
            <person name="Scott K.M."/>
            <person name="Sievert S."/>
            <person name="Kerfeld C."/>
            <person name="Freyermuth S."/>
            <person name="Dobrinski K."/>
            <person name="Boller A."/>
            <person name="Fitzpatrick K."/>
            <person name="Thoma P."/>
            <person name="Moore J."/>
            <person name="Richardson P."/>
        </authorList>
    </citation>
    <scope>NUCLEOTIDE SEQUENCE</scope>
    <source>
        <strain evidence="12">XCL-2</strain>
    </source>
</reference>
<dbReference type="InterPro" id="IPR055180">
    <property type="entry name" value="HsdR_RecA-like_helicase_dom_2"/>
</dbReference>
<dbReference type="OrthoDB" id="9758243at2"/>
<evidence type="ECO:0000313" key="12">
    <source>
        <dbReference type="EMBL" id="ABB40930.1"/>
    </source>
</evidence>
<evidence type="ECO:0000256" key="10">
    <source>
        <dbReference type="RuleBase" id="RU364115"/>
    </source>
</evidence>
<keyword evidence="6" id="KW-0255">Endonuclease</keyword>
<accession>Q31IU3</accession>
<dbReference type="AlphaFoldDB" id="Q31IU3"/>
<keyword evidence="9 10" id="KW-0238">DNA-binding</keyword>
<dbReference type="InterPro" id="IPR014001">
    <property type="entry name" value="Helicase_ATP-bd"/>
</dbReference>
<comment type="similarity">
    <text evidence="2 10">Belongs to the HsdR family.</text>
</comment>
<dbReference type="InterPro" id="IPR004473">
    <property type="entry name" value="Restrct_endonuc_typeI_HsdR"/>
</dbReference>
<proteinExistence type="inferred from homology"/>
<evidence type="ECO:0000259" key="11">
    <source>
        <dbReference type="PROSITE" id="PS51192"/>
    </source>
</evidence>
<evidence type="ECO:0000256" key="9">
    <source>
        <dbReference type="ARBA" id="ARBA00023125"/>
    </source>
</evidence>
<dbReference type="HOGENOM" id="CLU_005762_1_1_6"/>